<proteinExistence type="predicted"/>
<name>A0AAW2WTP4_9LAMI</name>
<gene>
    <name evidence="2" type="ORF">Slati_2234400</name>
</gene>
<dbReference type="Pfam" id="PF07727">
    <property type="entry name" value="RVT_2"/>
    <property type="match status" value="1"/>
</dbReference>
<dbReference type="CDD" id="cd09272">
    <property type="entry name" value="RNase_HI_RT_Ty1"/>
    <property type="match status" value="1"/>
</dbReference>
<feature type="domain" description="Reverse transcriptase Ty1/copia-type" evidence="1">
    <location>
        <begin position="148"/>
        <end position="355"/>
    </location>
</feature>
<dbReference type="PANTHER" id="PTHR11439">
    <property type="entry name" value="GAG-POL-RELATED RETROTRANSPOSON"/>
    <property type="match status" value="1"/>
</dbReference>
<accession>A0AAW2WTP4</accession>
<evidence type="ECO:0000259" key="1">
    <source>
        <dbReference type="Pfam" id="PF07727"/>
    </source>
</evidence>
<protein>
    <submittedName>
        <fullName evidence="2">Retrovirus-related Pol polyprotein from transposon RE1</fullName>
    </submittedName>
</protein>
<dbReference type="SUPFAM" id="SSF56672">
    <property type="entry name" value="DNA/RNA polymerases"/>
    <property type="match status" value="1"/>
</dbReference>
<comment type="caution">
    <text evidence="2">The sequence shown here is derived from an EMBL/GenBank/DDBJ whole genome shotgun (WGS) entry which is preliminary data.</text>
</comment>
<reference evidence="2" key="1">
    <citation type="submission" date="2020-06" db="EMBL/GenBank/DDBJ databases">
        <authorList>
            <person name="Li T."/>
            <person name="Hu X."/>
            <person name="Zhang T."/>
            <person name="Song X."/>
            <person name="Zhang H."/>
            <person name="Dai N."/>
            <person name="Sheng W."/>
            <person name="Hou X."/>
            <person name="Wei L."/>
        </authorList>
    </citation>
    <scope>NUCLEOTIDE SEQUENCE</scope>
    <source>
        <strain evidence="2">KEN1</strain>
        <tissue evidence="2">Leaf</tissue>
    </source>
</reference>
<dbReference type="InterPro" id="IPR043502">
    <property type="entry name" value="DNA/RNA_pol_sf"/>
</dbReference>
<reference evidence="2" key="2">
    <citation type="journal article" date="2024" name="Plant">
        <title>Genomic evolution and insights into agronomic trait innovations of Sesamum species.</title>
        <authorList>
            <person name="Miao H."/>
            <person name="Wang L."/>
            <person name="Qu L."/>
            <person name="Liu H."/>
            <person name="Sun Y."/>
            <person name="Le M."/>
            <person name="Wang Q."/>
            <person name="Wei S."/>
            <person name="Zheng Y."/>
            <person name="Lin W."/>
            <person name="Duan Y."/>
            <person name="Cao H."/>
            <person name="Xiong S."/>
            <person name="Wang X."/>
            <person name="Wei L."/>
            <person name="Li C."/>
            <person name="Ma Q."/>
            <person name="Ju M."/>
            <person name="Zhao R."/>
            <person name="Li G."/>
            <person name="Mu C."/>
            <person name="Tian Q."/>
            <person name="Mei H."/>
            <person name="Zhang T."/>
            <person name="Gao T."/>
            <person name="Zhang H."/>
        </authorList>
    </citation>
    <scope>NUCLEOTIDE SEQUENCE</scope>
    <source>
        <strain evidence="2">KEN1</strain>
    </source>
</reference>
<dbReference type="EMBL" id="JACGWN010000007">
    <property type="protein sequence ID" value="KAL0445117.1"/>
    <property type="molecule type" value="Genomic_DNA"/>
</dbReference>
<dbReference type="AlphaFoldDB" id="A0AAW2WTP4"/>
<evidence type="ECO:0000313" key="2">
    <source>
        <dbReference type="EMBL" id="KAL0445117.1"/>
    </source>
</evidence>
<sequence>MTCDYYNKVGHGRDTCFRLHGVPDWYKELNEQKKKGPVTRAYAAAETENTVTTINSQGDDLVSDLLEALKTIQSNKLTRDPIQVHFAQDMEMAGPVLISIDTLDHAHIPSTSADPIPSISVFADSLADAEPLLDTAPVLPPADGSIDRYKARLVAKDYNQVEGVDYIDRFSPVAKAVTVRVFLALASTYGWPVHQVDINNAFLHGFLDEDIYMQAPAGYAVPKGKVCKLKRSLYGLKQASRQWNLELTAKLLAFGFHQSAHDHCLFIKHTDVGMIALLVYVDDVLITCVSESNITEVKEFLRSAFTIKDLGSAKYFIGLEIARSSSSTSITQHKFIRDIIADTGLQSARAASSPLPPGIKLSAHNSPPLSDAEPYPLVGRLLYLSFTRPDISFGAQQLSQFVHAPCAVHLDAAMHLVRYLKGCPERGLFFPASNSLSLMAYCDADWASCTDSRCSLTGYCIFLGEALISWKTKKQTTVARSTAEAEYRSLGSTVCELQWSHICWVICKFRFPLRFLCFVIIRPQSTLLPTLFFTNTPNI</sequence>
<dbReference type="InterPro" id="IPR013103">
    <property type="entry name" value="RVT_2"/>
</dbReference>
<organism evidence="2">
    <name type="scientific">Sesamum latifolium</name>
    <dbReference type="NCBI Taxonomy" id="2727402"/>
    <lineage>
        <taxon>Eukaryota</taxon>
        <taxon>Viridiplantae</taxon>
        <taxon>Streptophyta</taxon>
        <taxon>Embryophyta</taxon>
        <taxon>Tracheophyta</taxon>
        <taxon>Spermatophyta</taxon>
        <taxon>Magnoliopsida</taxon>
        <taxon>eudicotyledons</taxon>
        <taxon>Gunneridae</taxon>
        <taxon>Pentapetalae</taxon>
        <taxon>asterids</taxon>
        <taxon>lamiids</taxon>
        <taxon>Lamiales</taxon>
        <taxon>Pedaliaceae</taxon>
        <taxon>Sesamum</taxon>
    </lineage>
</organism>
<dbReference type="PANTHER" id="PTHR11439:SF465">
    <property type="entry name" value="REVERSE TRANSCRIPTASE TY1_COPIA-TYPE DOMAIN-CONTAINING PROTEIN"/>
    <property type="match status" value="1"/>
</dbReference>